<organism evidence="5 6">
    <name type="scientific">Streptosporangium fragile</name>
    <dbReference type="NCBI Taxonomy" id="46186"/>
    <lineage>
        <taxon>Bacteria</taxon>
        <taxon>Bacillati</taxon>
        <taxon>Actinomycetota</taxon>
        <taxon>Actinomycetes</taxon>
        <taxon>Streptosporangiales</taxon>
        <taxon>Streptosporangiaceae</taxon>
        <taxon>Streptosporangium</taxon>
    </lineage>
</organism>
<dbReference type="SUPFAM" id="SSF46785">
    <property type="entry name" value="Winged helix' DNA-binding domain"/>
    <property type="match status" value="1"/>
</dbReference>
<dbReference type="Proteomes" id="UP001500831">
    <property type="component" value="Unassembled WGS sequence"/>
</dbReference>
<reference evidence="6" key="1">
    <citation type="journal article" date="2019" name="Int. J. Syst. Evol. Microbiol.">
        <title>The Global Catalogue of Microorganisms (GCM) 10K type strain sequencing project: providing services to taxonomists for standard genome sequencing and annotation.</title>
        <authorList>
            <consortium name="The Broad Institute Genomics Platform"/>
            <consortium name="The Broad Institute Genome Sequencing Center for Infectious Disease"/>
            <person name="Wu L."/>
            <person name="Ma J."/>
        </authorList>
    </citation>
    <scope>NUCLEOTIDE SEQUENCE [LARGE SCALE GENOMIC DNA]</scope>
    <source>
        <strain evidence="6">JCM 6242</strain>
    </source>
</reference>
<keyword evidence="6" id="KW-1185">Reference proteome</keyword>
<evidence type="ECO:0000313" key="6">
    <source>
        <dbReference type="Proteomes" id="UP001500831"/>
    </source>
</evidence>
<evidence type="ECO:0000256" key="3">
    <source>
        <dbReference type="ARBA" id="ARBA00023163"/>
    </source>
</evidence>
<evidence type="ECO:0000313" key="5">
    <source>
        <dbReference type="EMBL" id="GAA2883386.1"/>
    </source>
</evidence>
<dbReference type="InterPro" id="IPR036388">
    <property type="entry name" value="WH-like_DNA-bd_sf"/>
</dbReference>
<comment type="caution">
    <text evidence="5">The sequence shown here is derived from an EMBL/GenBank/DDBJ whole genome shotgun (WGS) entry which is preliminary data.</text>
</comment>
<keyword evidence="3" id="KW-0804">Transcription</keyword>
<proteinExistence type="predicted"/>
<evidence type="ECO:0000259" key="4">
    <source>
        <dbReference type="PROSITE" id="PS51118"/>
    </source>
</evidence>
<evidence type="ECO:0000256" key="2">
    <source>
        <dbReference type="ARBA" id="ARBA00023125"/>
    </source>
</evidence>
<dbReference type="PANTHER" id="PTHR33204">
    <property type="entry name" value="TRANSCRIPTIONAL REGULATOR, MARR FAMILY"/>
    <property type="match status" value="1"/>
</dbReference>
<sequence length="139" mass="15476">MDTQTSTAEVEEGRAIDALAFDVFARACPSRPTLEHVTGRWGILILGGLHEGPMRFNALRRRVDGVSEKMLAQSLHALERDGFVHREAQATIPPRVEYRLTPLGRETAAKLLDLIAHIEANMAEVLRAQESYDRDRTGA</sequence>
<dbReference type="Gene3D" id="1.10.10.10">
    <property type="entry name" value="Winged helix-like DNA-binding domain superfamily/Winged helix DNA-binding domain"/>
    <property type="match status" value="1"/>
</dbReference>
<accession>A0ABP6IHF4</accession>
<dbReference type="EMBL" id="BAAAVI010000035">
    <property type="protein sequence ID" value="GAA2883386.1"/>
    <property type="molecule type" value="Genomic_DNA"/>
</dbReference>
<name>A0ABP6IHF4_9ACTN</name>
<feature type="domain" description="HTH hxlR-type" evidence="4">
    <location>
        <begin position="28"/>
        <end position="126"/>
    </location>
</feature>
<protein>
    <submittedName>
        <fullName evidence="5">Helix-turn-helix domain-containing protein</fullName>
    </submittedName>
</protein>
<keyword evidence="1" id="KW-0805">Transcription regulation</keyword>
<dbReference type="InterPro" id="IPR002577">
    <property type="entry name" value="HTH_HxlR"/>
</dbReference>
<dbReference type="Pfam" id="PF01638">
    <property type="entry name" value="HxlR"/>
    <property type="match status" value="1"/>
</dbReference>
<dbReference type="RefSeq" id="WP_344975300.1">
    <property type="nucleotide sequence ID" value="NZ_BAAAVI010000035.1"/>
</dbReference>
<dbReference type="PANTHER" id="PTHR33204:SF37">
    <property type="entry name" value="HTH-TYPE TRANSCRIPTIONAL REGULATOR YODB"/>
    <property type="match status" value="1"/>
</dbReference>
<gene>
    <name evidence="5" type="ORF">GCM10010517_46580</name>
</gene>
<evidence type="ECO:0000256" key="1">
    <source>
        <dbReference type="ARBA" id="ARBA00023015"/>
    </source>
</evidence>
<dbReference type="InterPro" id="IPR036390">
    <property type="entry name" value="WH_DNA-bd_sf"/>
</dbReference>
<dbReference type="PROSITE" id="PS51118">
    <property type="entry name" value="HTH_HXLR"/>
    <property type="match status" value="1"/>
</dbReference>
<keyword evidence="2" id="KW-0238">DNA-binding</keyword>